<proteinExistence type="predicted"/>
<name>A0A2I2FNL4_ASPCN</name>
<dbReference type="Proteomes" id="UP000234585">
    <property type="component" value="Unassembled WGS sequence"/>
</dbReference>
<dbReference type="EMBL" id="KZ559118">
    <property type="protein sequence ID" value="PLB42220.1"/>
    <property type="molecule type" value="Genomic_DNA"/>
</dbReference>
<evidence type="ECO:0000313" key="2">
    <source>
        <dbReference type="Proteomes" id="UP000234585"/>
    </source>
</evidence>
<dbReference type="STRING" id="41067.A0A2I2FNL4"/>
<sequence length="463" mass="53590">METFTSPRYSHSPHSLHWAKDFAIRQVTSYHGQDNRLKIPTNGSILDEFFNSCNVELSPPQRHELLKRFLSRAGARSFPEAAKFGPEDKRVLAMVDDRCDPCTQFTNIPENTFLPVRQWESEEYMRRPPEGLHVRIRKGVAERRIVYLVDLTPLMGVALISNISYMQLPQVRSYLSRYVAFDAYMGVSQQRGFTLEFHLPHYALRPDQPELRDARGLRKSRSFQLPSSGSHDRIYEVQISLVVIGVDEFFWMAYFSEDSYFRKNDPISEYLQDKTDGPSFGLRLCKFPIWDPRYYFLSIFSIRMGQVKMEWRVLVETASIRSAKARQGEIDEDNLDGFLENDPSLQKTKDFTWTLCSLRRLRNSLARLIAAWVAFDRNNSVYFDLNSDGTLAAKFRECFLSLRQSTAELGSLQMILEQRIETMEKMSSVLVNASSLAESITATRQGDNIRLLTYITIVSKKQP</sequence>
<dbReference type="AlphaFoldDB" id="A0A2I2FNL4"/>
<dbReference type="GeneID" id="36522908"/>
<reference evidence="1 2" key="1">
    <citation type="submission" date="2017-12" db="EMBL/GenBank/DDBJ databases">
        <authorList>
            <consortium name="DOE Joint Genome Institute"/>
            <person name="Haridas S."/>
            <person name="Kjaerbolling I."/>
            <person name="Vesth T.C."/>
            <person name="Frisvad J.C."/>
            <person name="Nybo J.L."/>
            <person name="Theobald S."/>
            <person name="Kuo A."/>
            <person name="Bowyer P."/>
            <person name="Matsuda Y."/>
            <person name="Mondo S."/>
            <person name="Lyhne E.K."/>
            <person name="Kogle M.E."/>
            <person name="Clum A."/>
            <person name="Lipzen A."/>
            <person name="Salamov A."/>
            <person name="Ngan C.Y."/>
            <person name="Daum C."/>
            <person name="Chiniquy J."/>
            <person name="Barry K."/>
            <person name="LaButti K."/>
            <person name="Simmons B.A."/>
            <person name="Magnuson J.K."/>
            <person name="Mortensen U.H."/>
            <person name="Larsen T.O."/>
            <person name="Grigoriev I.V."/>
            <person name="Baker S.E."/>
            <person name="Andersen M.R."/>
            <person name="Nordberg H.P."/>
            <person name="Cantor M.N."/>
            <person name="Hua S.X."/>
        </authorList>
    </citation>
    <scope>NUCLEOTIDE SEQUENCE [LARGE SCALE GENOMIC DNA]</scope>
    <source>
        <strain evidence="1 2">CBS 102.13</strain>
    </source>
</reference>
<dbReference type="OrthoDB" id="5428055at2759"/>
<gene>
    <name evidence="1" type="ORF">BDW47DRAFT_121996</name>
</gene>
<keyword evidence="2" id="KW-1185">Reference proteome</keyword>
<dbReference type="RefSeq" id="XP_024676232.1">
    <property type="nucleotide sequence ID" value="XM_024815748.1"/>
</dbReference>
<organism evidence="1 2">
    <name type="scientific">Aspergillus candidus</name>
    <dbReference type="NCBI Taxonomy" id="41067"/>
    <lineage>
        <taxon>Eukaryota</taxon>
        <taxon>Fungi</taxon>
        <taxon>Dikarya</taxon>
        <taxon>Ascomycota</taxon>
        <taxon>Pezizomycotina</taxon>
        <taxon>Eurotiomycetes</taxon>
        <taxon>Eurotiomycetidae</taxon>
        <taxon>Eurotiales</taxon>
        <taxon>Aspergillaceae</taxon>
        <taxon>Aspergillus</taxon>
        <taxon>Aspergillus subgen. Circumdati</taxon>
    </lineage>
</organism>
<accession>A0A2I2FNL4</accession>
<protein>
    <submittedName>
        <fullName evidence="1">Uncharacterized protein</fullName>
    </submittedName>
</protein>
<evidence type="ECO:0000313" key="1">
    <source>
        <dbReference type="EMBL" id="PLB42220.1"/>
    </source>
</evidence>